<dbReference type="PANTHER" id="PTHR11183">
    <property type="entry name" value="GLYCOGENIN SUBFAMILY MEMBER"/>
    <property type="match status" value="1"/>
</dbReference>
<evidence type="ECO:0000256" key="13">
    <source>
        <dbReference type="ARBA" id="ARBA00057883"/>
    </source>
</evidence>
<evidence type="ECO:0000256" key="1">
    <source>
        <dbReference type="ARBA" id="ARBA00001936"/>
    </source>
</evidence>
<keyword evidence="5" id="KW-0479">Metal-binding</keyword>
<evidence type="ECO:0000256" key="12">
    <source>
        <dbReference type="ARBA" id="ARBA00052293"/>
    </source>
</evidence>
<keyword evidence="7" id="KW-0325">Glycoprotein</keyword>
<dbReference type="GO" id="GO:0005737">
    <property type="term" value="C:cytoplasm"/>
    <property type="evidence" value="ECO:0007669"/>
    <property type="project" value="UniProtKB-SubCell"/>
</dbReference>
<sequence length="320" mass="36056">MEAFVTLATSDEYAVGAMVLARSLRSVQTTRQLVCMVTDNLASEIKLALNQVFDLVQIVNILDSKDADNLRLLARPDLGVTFTKLHCWRLTQYSKCVFMDADTLALQNIDDLFDREELSASPDPGWPDYFNSGVFVFRPSLDTYDKLINHALSTGSFDGGDQGLLNTFFSEWSVSSHKRLPVAYNCMSVSFYSYLPAFLQHKQHIRVAHFIGSLKPWHQQYCTQSGSVVPRDDNGKFTIDFLNKWWTTFVTEVRPLIGSQVTGFVGQMVNKPYEAPAQAEPHEGPSPVQRQMAWERGEIDYTGSDSFDNIAAKLDSVIKK</sequence>
<dbReference type="Pfam" id="PF01501">
    <property type="entry name" value="Glyco_transf_8"/>
    <property type="match status" value="2"/>
</dbReference>
<keyword evidence="8" id="KW-0464">Manganese</keyword>
<keyword evidence="6" id="KW-0320">Glycogen biosynthesis</keyword>
<evidence type="ECO:0000256" key="10">
    <source>
        <dbReference type="ARBA" id="ARBA00038934"/>
    </source>
</evidence>
<dbReference type="GO" id="GO:0008466">
    <property type="term" value="F:glycogenin glucosyltransferase activity"/>
    <property type="evidence" value="ECO:0007669"/>
    <property type="project" value="UniProtKB-EC"/>
</dbReference>
<comment type="function">
    <text evidence="13">Self-glucosylating initiator of glycogen synthesis. It catalyzes the formation of a short alpha (1,4)-glucosyl chain covalently attached via a glucose 1-O-tyrosyl linkage to internal tyrosine residues and these chains act as primers for the elongation reaction catalyzed by glycogen synthase.</text>
</comment>
<dbReference type="Proteomes" id="UP001626550">
    <property type="component" value="Unassembled WGS sequence"/>
</dbReference>
<dbReference type="AlphaFoldDB" id="A0ABD2PX36"/>
<evidence type="ECO:0000256" key="7">
    <source>
        <dbReference type="ARBA" id="ARBA00023180"/>
    </source>
</evidence>
<evidence type="ECO:0000256" key="2">
    <source>
        <dbReference type="ARBA" id="ARBA00004496"/>
    </source>
</evidence>
<keyword evidence="3" id="KW-0963">Cytoplasm</keyword>
<comment type="similarity">
    <text evidence="9">Belongs to the glycosyltransferase 8 family. Glycogenin subfamily.</text>
</comment>
<reference evidence="14 15" key="1">
    <citation type="submission" date="2024-11" db="EMBL/GenBank/DDBJ databases">
        <title>Adaptive evolution of stress response genes in parasites aligns with host niche diversity.</title>
        <authorList>
            <person name="Hahn C."/>
            <person name="Resl P."/>
        </authorList>
    </citation>
    <scope>NUCLEOTIDE SEQUENCE [LARGE SCALE GENOMIC DNA]</scope>
    <source>
        <strain evidence="14">EGGRZ-B1_66</strain>
        <tissue evidence="14">Body</tissue>
    </source>
</reference>
<accession>A0ABD2PX36</accession>
<comment type="catalytic activity">
    <reaction evidence="12">
        <text>L-tyrosyl-[glycogenin] + UDP-alpha-D-glucose = alpha-D-glucosyl-L-tyrosyl-[glycogenin] + UDP + H(+)</text>
        <dbReference type="Rhea" id="RHEA:23360"/>
        <dbReference type="Rhea" id="RHEA-COMP:14604"/>
        <dbReference type="Rhea" id="RHEA-COMP:14605"/>
        <dbReference type="ChEBI" id="CHEBI:15378"/>
        <dbReference type="ChEBI" id="CHEBI:46858"/>
        <dbReference type="ChEBI" id="CHEBI:58223"/>
        <dbReference type="ChEBI" id="CHEBI:58885"/>
        <dbReference type="ChEBI" id="CHEBI:140573"/>
        <dbReference type="EC" id="2.4.1.186"/>
    </reaction>
</comment>
<evidence type="ECO:0000256" key="3">
    <source>
        <dbReference type="ARBA" id="ARBA00022490"/>
    </source>
</evidence>
<dbReference type="InterPro" id="IPR029044">
    <property type="entry name" value="Nucleotide-diphossugar_trans"/>
</dbReference>
<dbReference type="CDD" id="cd02537">
    <property type="entry name" value="GT8_Glycogenin"/>
    <property type="match status" value="1"/>
</dbReference>
<evidence type="ECO:0000256" key="4">
    <source>
        <dbReference type="ARBA" id="ARBA00022679"/>
    </source>
</evidence>
<dbReference type="InterPro" id="IPR002495">
    <property type="entry name" value="Glyco_trans_8"/>
</dbReference>
<dbReference type="EMBL" id="JBJKFK010002087">
    <property type="protein sequence ID" value="KAL3311658.1"/>
    <property type="molecule type" value="Genomic_DNA"/>
</dbReference>
<dbReference type="EC" id="2.4.1.186" evidence="10"/>
<keyword evidence="15" id="KW-1185">Reference proteome</keyword>
<name>A0ABD2PX36_9PLAT</name>
<organism evidence="14 15">
    <name type="scientific">Cichlidogyrus casuarinus</name>
    <dbReference type="NCBI Taxonomy" id="1844966"/>
    <lineage>
        <taxon>Eukaryota</taxon>
        <taxon>Metazoa</taxon>
        <taxon>Spiralia</taxon>
        <taxon>Lophotrochozoa</taxon>
        <taxon>Platyhelminthes</taxon>
        <taxon>Monogenea</taxon>
        <taxon>Monopisthocotylea</taxon>
        <taxon>Dactylogyridea</taxon>
        <taxon>Ancyrocephalidae</taxon>
        <taxon>Cichlidogyrus</taxon>
    </lineage>
</organism>
<comment type="subcellular location">
    <subcellularLocation>
        <location evidence="2">Cytoplasm</location>
    </subcellularLocation>
</comment>
<evidence type="ECO:0000313" key="14">
    <source>
        <dbReference type="EMBL" id="KAL3311658.1"/>
    </source>
</evidence>
<evidence type="ECO:0000256" key="5">
    <source>
        <dbReference type="ARBA" id="ARBA00022723"/>
    </source>
</evidence>
<protein>
    <recommendedName>
        <fullName evidence="10">glycogenin glucosyltransferase</fullName>
        <ecNumber evidence="10">2.4.1.186</ecNumber>
    </recommendedName>
</protein>
<comment type="catalytic activity">
    <reaction evidence="11">
        <text>[1,4-alpha-D-glucosyl](n)-L-tyrosyl-[glycogenin] + UDP-alpha-D-glucose = [1,4-alpha-D-glucosyl](n+1)-L-tyrosyl-[glycogenin] + UDP + H(+)</text>
        <dbReference type="Rhea" id="RHEA:56560"/>
        <dbReference type="Rhea" id="RHEA-COMP:14606"/>
        <dbReference type="Rhea" id="RHEA-COMP:14607"/>
        <dbReference type="ChEBI" id="CHEBI:15378"/>
        <dbReference type="ChEBI" id="CHEBI:58223"/>
        <dbReference type="ChEBI" id="CHEBI:58885"/>
        <dbReference type="ChEBI" id="CHEBI:140574"/>
        <dbReference type="EC" id="2.4.1.186"/>
    </reaction>
</comment>
<evidence type="ECO:0000256" key="11">
    <source>
        <dbReference type="ARBA" id="ARBA00050886"/>
    </source>
</evidence>
<dbReference type="InterPro" id="IPR050587">
    <property type="entry name" value="GNT1/Glycosyltrans_8"/>
</dbReference>
<evidence type="ECO:0000313" key="15">
    <source>
        <dbReference type="Proteomes" id="UP001626550"/>
    </source>
</evidence>
<dbReference type="GO" id="GO:0005978">
    <property type="term" value="P:glycogen biosynthetic process"/>
    <property type="evidence" value="ECO:0007669"/>
    <property type="project" value="UniProtKB-KW"/>
</dbReference>
<dbReference type="SUPFAM" id="SSF53448">
    <property type="entry name" value="Nucleotide-diphospho-sugar transferases"/>
    <property type="match status" value="1"/>
</dbReference>
<dbReference type="FunFam" id="3.90.550.10:FF:000092">
    <property type="entry name" value="Glycogenin 2"/>
    <property type="match status" value="1"/>
</dbReference>
<gene>
    <name evidence="14" type="primary">GYG1</name>
    <name evidence="14" type="ORF">Ciccas_009756</name>
</gene>
<comment type="cofactor">
    <cofactor evidence="1">
        <name>Mn(2+)</name>
        <dbReference type="ChEBI" id="CHEBI:29035"/>
    </cofactor>
</comment>
<evidence type="ECO:0000256" key="9">
    <source>
        <dbReference type="ARBA" id="ARBA00038162"/>
    </source>
</evidence>
<proteinExistence type="inferred from homology"/>
<dbReference type="GO" id="GO:0046872">
    <property type="term" value="F:metal ion binding"/>
    <property type="evidence" value="ECO:0007669"/>
    <property type="project" value="UniProtKB-KW"/>
</dbReference>
<keyword evidence="4" id="KW-0808">Transferase</keyword>
<evidence type="ECO:0000256" key="6">
    <source>
        <dbReference type="ARBA" id="ARBA00023056"/>
    </source>
</evidence>
<dbReference type="Gene3D" id="3.90.550.10">
    <property type="entry name" value="Spore Coat Polysaccharide Biosynthesis Protein SpsA, Chain A"/>
    <property type="match status" value="1"/>
</dbReference>
<evidence type="ECO:0000256" key="8">
    <source>
        <dbReference type="ARBA" id="ARBA00023211"/>
    </source>
</evidence>
<comment type="caution">
    <text evidence="14">The sequence shown here is derived from an EMBL/GenBank/DDBJ whole genome shotgun (WGS) entry which is preliminary data.</text>
</comment>